<keyword evidence="13 16" id="KW-0496">Mitochondrion</keyword>
<name>Q642W7_CLYTO</name>
<feature type="transmembrane region" description="Helical" evidence="16">
    <location>
        <begin position="38"/>
        <end position="56"/>
    </location>
</feature>
<feature type="transmembrane region" description="Helical" evidence="16">
    <location>
        <begin position="372"/>
        <end position="402"/>
    </location>
</feature>
<comment type="subcellular location">
    <subcellularLocation>
        <location evidence="1">Mitochondrion inner membrane</location>
        <topology evidence="1">Multi-pass membrane protein</topology>
    </subcellularLocation>
</comment>
<feature type="transmembrane region" description="Helical" evidence="16">
    <location>
        <begin position="6"/>
        <end position="26"/>
    </location>
</feature>
<dbReference type="InterPro" id="IPR010934">
    <property type="entry name" value="NADH_DH_su5_C"/>
</dbReference>
<dbReference type="EMBL" id="AY741661">
    <property type="protein sequence ID" value="AAU20741.1"/>
    <property type="molecule type" value="Genomic_DNA"/>
</dbReference>
<evidence type="ECO:0000256" key="9">
    <source>
        <dbReference type="ARBA" id="ARBA00022982"/>
    </source>
</evidence>
<evidence type="ECO:0000256" key="4">
    <source>
        <dbReference type="ARBA" id="ARBA00022448"/>
    </source>
</evidence>
<evidence type="ECO:0000256" key="5">
    <source>
        <dbReference type="ARBA" id="ARBA00022660"/>
    </source>
</evidence>
<dbReference type="InterPro" id="IPR001750">
    <property type="entry name" value="ND/Mrp_TM"/>
</dbReference>
<dbReference type="PRINTS" id="PR01434">
    <property type="entry name" value="NADHDHGNASE5"/>
</dbReference>
<dbReference type="PANTHER" id="PTHR42829">
    <property type="entry name" value="NADH-UBIQUINONE OXIDOREDUCTASE CHAIN 5"/>
    <property type="match status" value="1"/>
</dbReference>
<keyword evidence="11 16" id="KW-0520">NAD</keyword>
<evidence type="ECO:0000256" key="13">
    <source>
        <dbReference type="ARBA" id="ARBA00023128"/>
    </source>
</evidence>
<keyword evidence="8" id="KW-1278">Translocase</keyword>
<feature type="domain" description="NADH:quinone oxidoreductase/Mrp antiporter transmembrane" evidence="17">
    <location>
        <begin position="111"/>
        <end position="389"/>
    </location>
</feature>
<feature type="transmembrane region" description="Helical" evidence="16">
    <location>
        <begin position="455"/>
        <end position="471"/>
    </location>
</feature>
<keyword evidence="4 16" id="KW-0813">Transport</keyword>
<dbReference type="PANTHER" id="PTHR42829:SF2">
    <property type="entry name" value="NADH-UBIQUINONE OXIDOREDUCTASE CHAIN 5"/>
    <property type="match status" value="1"/>
</dbReference>
<evidence type="ECO:0000256" key="7">
    <source>
        <dbReference type="ARBA" id="ARBA00022792"/>
    </source>
</evidence>
<dbReference type="GO" id="GO:0005743">
    <property type="term" value="C:mitochondrial inner membrane"/>
    <property type="evidence" value="ECO:0007669"/>
    <property type="project" value="UniProtKB-SubCell"/>
</dbReference>
<geneLocation type="mitochondrion" evidence="20"/>
<dbReference type="Pfam" id="PF00361">
    <property type="entry name" value="Proton_antipo_M"/>
    <property type="match status" value="1"/>
</dbReference>
<feature type="transmembrane region" description="Helical" evidence="16">
    <location>
        <begin position="342"/>
        <end position="360"/>
    </location>
</feature>
<evidence type="ECO:0000259" key="17">
    <source>
        <dbReference type="Pfam" id="PF00361"/>
    </source>
</evidence>
<keyword evidence="7" id="KW-0999">Mitochondrion inner membrane</keyword>
<feature type="transmembrane region" description="Helical" evidence="16">
    <location>
        <begin position="62"/>
        <end position="80"/>
    </location>
</feature>
<dbReference type="GO" id="GO:0003954">
    <property type="term" value="F:NADH dehydrogenase activity"/>
    <property type="evidence" value="ECO:0007669"/>
    <property type="project" value="TreeGrafter"/>
</dbReference>
<evidence type="ECO:0000313" key="21">
    <source>
        <dbReference type="EMBL" id="ASK49903.1"/>
    </source>
</evidence>
<dbReference type="InterPro" id="IPR003945">
    <property type="entry name" value="NU5C-like"/>
</dbReference>
<reference evidence="21" key="2">
    <citation type="journal article" date="2017" name="Sci. Rep.">
        <title>Multiple introns in a deep-sea Annelid (Decemunciger: Ampharetidae) mitochondrial genome.</title>
        <authorList>
            <person name="Bernardino A.F."/>
            <person name="Li Y."/>
            <person name="Smith C.R."/>
            <person name="Halanych K.M."/>
        </authorList>
    </citation>
    <scope>NUCLEOTIDE SEQUENCE</scope>
</reference>
<keyword evidence="6 16" id="KW-0812">Transmembrane</keyword>
<evidence type="ECO:0000256" key="11">
    <source>
        <dbReference type="ARBA" id="ARBA00023027"/>
    </source>
</evidence>
<feature type="transmembrane region" description="Helical" evidence="16">
    <location>
        <begin position="271"/>
        <end position="297"/>
    </location>
</feature>
<accession>Q642W7</accession>
<dbReference type="GO" id="GO:0008137">
    <property type="term" value="F:NADH dehydrogenase (ubiquinone) activity"/>
    <property type="evidence" value="ECO:0007669"/>
    <property type="project" value="UniProtKB-EC"/>
</dbReference>
<evidence type="ECO:0000256" key="14">
    <source>
        <dbReference type="ARBA" id="ARBA00023136"/>
    </source>
</evidence>
<dbReference type="GO" id="GO:0015990">
    <property type="term" value="P:electron transport coupled proton transport"/>
    <property type="evidence" value="ECO:0007669"/>
    <property type="project" value="TreeGrafter"/>
</dbReference>
<keyword evidence="12 16" id="KW-0830">Ubiquinone</keyword>
<dbReference type="EC" id="7.1.1.2" evidence="2 16"/>
<evidence type="ECO:0000256" key="1">
    <source>
        <dbReference type="ARBA" id="ARBA00004448"/>
    </source>
</evidence>
<protein>
    <recommendedName>
        <fullName evidence="3 16">NADH-ubiquinone oxidoreductase chain 5</fullName>
        <ecNumber evidence="2 16">7.1.1.2</ecNumber>
    </recommendedName>
</protein>
<keyword evidence="14 16" id="KW-0472">Membrane</keyword>
<comment type="catalytic activity">
    <reaction evidence="15 16">
        <text>a ubiquinone + NADH + 5 H(+)(in) = a ubiquinol + NAD(+) + 4 H(+)(out)</text>
        <dbReference type="Rhea" id="RHEA:29091"/>
        <dbReference type="Rhea" id="RHEA-COMP:9565"/>
        <dbReference type="Rhea" id="RHEA-COMP:9566"/>
        <dbReference type="ChEBI" id="CHEBI:15378"/>
        <dbReference type="ChEBI" id="CHEBI:16389"/>
        <dbReference type="ChEBI" id="CHEBI:17976"/>
        <dbReference type="ChEBI" id="CHEBI:57540"/>
        <dbReference type="ChEBI" id="CHEBI:57945"/>
        <dbReference type="EC" id="7.1.1.2"/>
    </reaction>
</comment>
<evidence type="ECO:0000259" key="19">
    <source>
        <dbReference type="Pfam" id="PF06455"/>
    </source>
</evidence>
<reference evidence="20" key="1">
    <citation type="journal article" date="2005" name="Mol. Biol. Evol.">
        <title>Mitochondrial genomes of Clymenella torquata (Maldanidae) and Riftia pachyptila (Siboglinidae): evidence for conserved gene order in annelida.</title>
        <authorList>
            <person name="Jennings R.M."/>
            <person name="Halanych K.M."/>
        </authorList>
    </citation>
    <scope>NUCLEOTIDE SEQUENCE</scope>
</reference>
<evidence type="ECO:0000256" key="6">
    <source>
        <dbReference type="ARBA" id="ARBA00022692"/>
    </source>
</evidence>
<dbReference type="Pfam" id="PF00662">
    <property type="entry name" value="Proton_antipo_N"/>
    <property type="match status" value="1"/>
</dbReference>
<keyword evidence="5" id="KW-0679">Respiratory chain</keyword>
<proteinExistence type="inferred from homology"/>
<gene>
    <name evidence="20" type="primary">nad5</name>
    <name evidence="21" type="synonym">NAD5</name>
</gene>
<evidence type="ECO:0000256" key="3">
    <source>
        <dbReference type="ARBA" id="ARBA00021096"/>
    </source>
</evidence>
<feature type="domain" description="NADH dehydrogenase subunit 5 C-terminal" evidence="19">
    <location>
        <begin position="392"/>
        <end position="572"/>
    </location>
</feature>
<dbReference type="Pfam" id="PF06455">
    <property type="entry name" value="NADH5_C"/>
    <property type="match status" value="1"/>
</dbReference>
<organism evidence="20">
    <name type="scientific">Clymenella torquata</name>
    <name type="common">Bamboo worm</name>
    <name type="synonym">Clymene torquatus</name>
    <dbReference type="NCBI Taxonomy" id="292503"/>
    <lineage>
        <taxon>Eukaryota</taxon>
        <taxon>Metazoa</taxon>
        <taxon>Spiralia</taxon>
        <taxon>Lophotrochozoa</taxon>
        <taxon>Annelida</taxon>
        <taxon>Polychaeta</taxon>
        <taxon>Sedentaria</taxon>
        <taxon>Scolecida</taxon>
        <taxon>Maldanidae</taxon>
        <taxon>Clymenella</taxon>
    </lineage>
</organism>
<feature type="transmembrane region" description="Helical" evidence="16">
    <location>
        <begin position="422"/>
        <end position="443"/>
    </location>
</feature>
<evidence type="ECO:0000256" key="12">
    <source>
        <dbReference type="ARBA" id="ARBA00023075"/>
    </source>
</evidence>
<evidence type="ECO:0000259" key="18">
    <source>
        <dbReference type="Pfam" id="PF00662"/>
    </source>
</evidence>
<comment type="function">
    <text evidence="16">Core subunit of the mitochondrial membrane respiratory chain NADH dehydrogenase (Complex I) which catalyzes electron transfer from NADH through the respiratory chain, using ubiquinone as an electron acceptor. Essential for the catalytic activity and assembly of complex I.</text>
</comment>
<feature type="transmembrane region" description="Helical" evidence="16">
    <location>
        <begin position="555"/>
        <end position="573"/>
    </location>
</feature>
<comment type="similarity">
    <text evidence="16">Belongs to the complex I subunit 5 family.</text>
</comment>
<feature type="transmembrane region" description="Helical" evidence="16">
    <location>
        <begin position="303"/>
        <end position="321"/>
    </location>
</feature>
<keyword evidence="9" id="KW-0249">Electron transport</keyword>
<feature type="domain" description="NADH-Ubiquinone oxidoreductase (complex I) chain 5 N-terminal" evidence="18">
    <location>
        <begin position="50"/>
        <end position="92"/>
    </location>
</feature>
<evidence type="ECO:0000256" key="2">
    <source>
        <dbReference type="ARBA" id="ARBA00012944"/>
    </source>
</evidence>
<feature type="transmembrane region" description="Helical" evidence="16">
    <location>
        <begin position="215"/>
        <end position="234"/>
    </location>
</feature>
<dbReference type="InterPro" id="IPR001516">
    <property type="entry name" value="Proton_antipo_N"/>
</dbReference>
<sequence length="574" mass="64500">MNFTLLRYPSISSMILYCLSLFMGSMAMKYLLYNKTTILMWEITIIFSSPMTFPVILDPVGLTFSTIVLFISANVMMFANTYMEGDPYLNRFILLVNAFVLSMNMLIFFPHLFTLLLGWDGLGLTSFLLIIYYQNAKSLGGGLLTALTNRIGDAFILMAIALMLNQNHWIIINIWDPQPMLLTALILLAAMTKSAQIPFSSWLPAAMAAPTPVSALVHSSTLVTAGVFLLIRFYPMLHLMTWFNPSLLIVSCFTMIMAGMSAMVECDLKKIIALSTLSQLGVMMTSLGLGYVSLALFHLMTHALFKALLFLCAGNVIHVHLHNQDLRTVGNLTNQMPISSSCFIIANLALCGAPFLAGFYSKDSILELSIWYPLNMLILTLIFFGTMLTAMYSARFFVYLLISPNFFSPFININEEDNKSTVPISILTMGAIMGGAFMFWLFFPFNLSPVLPLNMKLFTIFMISLSILLTLPNLTENTINKAPTMKMKMMFFAHSYMWFLTPLSTQSIMNQPMKMSHNFLKILDQSWIEVLSSQSGHISSTSSAKLAQLLQKNTINSFLFMSLMIIPLYVFMFL</sequence>
<feature type="transmembrane region" description="Helical" evidence="16">
    <location>
        <begin position="246"/>
        <end position="264"/>
    </location>
</feature>
<evidence type="ECO:0000256" key="15">
    <source>
        <dbReference type="ARBA" id="ARBA00049551"/>
    </source>
</evidence>
<evidence type="ECO:0000256" key="10">
    <source>
        <dbReference type="ARBA" id="ARBA00022989"/>
    </source>
</evidence>
<evidence type="ECO:0000256" key="8">
    <source>
        <dbReference type="ARBA" id="ARBA00022967"/>
    </source>
</evidence>
<dbReference type="AlphaFoldDB" id="Q642W7"/>
<dbReference type="EMBL" id="KY972517">
    <property type="protein sequence ID" value="ASK49903.1"/>
    <property type="molecule type" value="Genomic_DNA"/>
</dbReference>
<keyword evidence="10 16" id="KW-1133">Transmembrane helix</keyword>
<feature type="transmembrane region" description="Helical" evidence="16">
    <location>
        <begin position="92"/>
        <end position="109"/>
    </location>
</feature>
<dbReference type="GO" id="GO:0042773">
    <property type="term" value="P:ATP synthesis coupled electron transport"/>
    <property type="evidence" value="ECO:0007669"/>
    <property type="project" value="InterPro"/>
</dbReference>
<evidence type="ECO:0000313" key="20">
    <source>
        <dbReference type="EMBL" id="AAU20741.1"/>
    </source>
</evidence>
<evidence type="ECO:0000256" key="16">
    <source>
        <dbReference type="RuleBase" id="RU003404"/>
    </source>
</evidence>